<organism evidence="6 7">
    <name type="scientific">Pseudomonas gessardii</name>
    <dbReference type="NCBI Taxonomy" id="78544"/>
    <lineage>
        <taxon>Bacteria</taxon>
        <taxon>Pseudomonadati</taxon>
        <taxon>Pseudomonadota</taxon>
        <taxon>Gammaproteobacteria</taxon>
        <taxon>Pseudomonadales</taxon>
        <taxon>Pseudomonadaceae</taxon>
        <taxon>Pseudomonas</taxon>
    </lineage>
</organism>
<evidence type="ECO:0000313" key="7">
    <source>
        <dbReference type="Proteomes" id="UP000814003"/>
    </source>
</evidence>
<dbReference type="InterPro" id="IPR050808">
    <property type="entry name" value="Phage_Integrase"/>
</dbReference>
<protein>
    <submittedName>
        <fullName evidence="6">Tyrosine-type recombinase/integrase</fullName>
    </submittedName>
</protein>
<dbReference type="EMBL" id="WKED01000036">
    <property type="protein sequence ID" value="MCF5108889.1"/>
    <property type="molecule type" value="Genomic_DNA"/>
</dbReference>
<evidence type="ECO:0000256" key="3">
    <source>
        <dbReference type="ARBA" id="ARBA00023125"/>
    </source>
</evidence>
<keyword evidence="2" id="KW-0229">DNA integration</keyword>
<evidence type="ECO:0000259" key="5">
    <source>
        <dbReference type="PROSITE" id="PS51898"/>
    </source>
</evidence>
<dbReference type="InterPro" id="IPR025166">
    <property type="entry name" value="Integrase_DNA_bind_dom"/>
</dbReference>
<dbReference type="InterPro" id="IPR013762">
    <property type="entry name" value="Integrase-like_cat_sf"/>
</dbReference>
<dbReference type="InterPro" id="IPR002104">
    <property type="entry name" value="Integrase_catalytic"/>
</dbReference>
<dbReference type="InterPro" id="IPR038488">
    <property type="entry name" value="Integrase_DNA-bd_sf"/>
</dbReference>
<dbReference type="InterPro" id="IPR010998">
    <property type="entry name" value="Integrase_recombinase_N"/>
</dbReference>
<dbReference type="Proteomes" id="UP000814003">
    <property type="component" value="Unassembled WGS sequence"/>
</dbReference>
<dbReference type="Gene3D" id="3.30.160.390">
    <property type="entry name" value="Integrase, DNA-binding domain"/>
    <property type="match status" value="1"/>
</dbReference>
<evidence type="ECO:0000256" key="1">
    <source>
        <dbReference type="ARBA" id="ARBA00008857"/>
    </source>
</evidence>
<keyword evidence="7" id="KW-1185">Reference proteome</keyword>
<name>A0ABS9FBZ5_9PSED</name>
<dbReference type="Pfam" id="PF13356">
    <property type="entry name" value="Arm-DNA-bind_3"/>
    <property type="match status" value="1"/>
</dbReference>
<accession>A0ABS9FBZ5</accession>
<dbReference type="PROSITE" id="PS51898">
    <property type="entry name" value="TYR_RECOMBINASE"/>
    <property type="match status" value="1"/>
</dbReference>
<dbReference type="CDD" id="cd00796">
    <property type="entry name" value="INT_Rci_Hp1_C"/>
    <property type="match status" value="1"/>
</dbReference>
<keyword evidence="3" id="KW-0238">DNA-binding</keyword>
<gene>
    <name evidence="6" type="ORF">GIW56_18785</name>
</gene>
<evidence type="ECO:0000256" key="2">
    <source>
        <dbReference type="ARBA" id="ARBA00022908"/>
    </source>
</evidence>
<comment type="caution">
    <text evidence="6">The sequence shown here is derived from an EMBL/GenBank/DDBJ whole genome shotgun (WGS) entry which is preliminary data.</text>
</comment>
<dbReference type="Gene3D" id="1.10.443.10">
    <property type="entry name" value="Intergrase catalytic core"/>
    <property type="match status" value="1"/>
</dbReference>
<dbReference type="PANTHER" id="PTHR30629:SF2">
    <property type="entry name" value="PROPHAGE INTEGRASE INTS-RELATED"/>
    <property type="match status" value="1"/>
</dbReference>
<dbReference type="SUPFAM" id="SSF56349">
    <property type="entry name" value="DNA breaking-rejoining enzymes"/>
    <property type="match status" value="1"/>
</dbReference>
<reference evidence="6 7" key="1">
    <citation type="submission" date="2019-11" db="EMBL/GenBank/DDBJ databases">
        <title>Epiphytic Pseudomonas syringae from cherry orchards.</title>
        <authorList>
            <person name="Hulin M.T."/>
        </authorList>
    </citation>
    <scope>NUCLEOTIDE SEQUENCE [LARGE SCALE GENOMIC DNA]</scope>
    <source>
        <strain evidence="6 7">PA-6-5B</strain>
    </source>
</reference>
<proteinExistence type="inferred from homology"/>
<dbReference type="InterPro" id="IPR011010">
    <property type="entry name" value="DNA_brk_join_enz"/>
</dbReference>
<dbReference type="PANTHER" id="PTHR30629">
    <property type="entry name" value="PROPHAGE INTEGRASE"/>
    <property type="match status" value="1"/>
</dbReference>
<feature type="domain" description="Tyr recombinase" evidence="5">
    <location>
        <begin position="146"/>
        <end position="326"/>
    </location>
</feature>
<dbReference type="Pfam" id="PF00589">
    <property type="entry name" value="Phage_integrase"/>
    <property type="match status" value="1"/>
</dbReference>
<evidence type="ECO:0000256" key="4">
    <source>
        <dbReference type="ARBA" id="ARBA00023172"/>
    </source>
</evidence>
<comment type="similarity">
    <text evidence="1">Belongs to the 'phage' integrase family.</text>
</comment>
<sequence length="354" mass="40380">MRIGSAEEISLDQARKRADELRGQIALGKDPTEERAVLKQVPTLAQFVQKRYLPFIKGYKRSWNIDESLLRNHLLPVLGNRYLDQIKKDDIVALHQGRRANGGAPASANRLLILMRYIFNLALRWETPGVIKNPTKDVPLFEENNKRERYLSQEEAQRLYAVIQDSDSRMLQFIVPMLLLTGARKREVLDARWSDFDMGQQVWRVSISKSGKPRYIPLSGGVVHLLAALRQEQASWPEKQRDCPWVFPNPDTGKPYVSIYYAWDTARQRAGLPEVRIHDLRHTFASYLINAGRSIYEVQRILGHTQIKTTQRYSHLSQDTLLAAANTAVEALGQSFIPAPRLSAPVPVAVLPVR</sequence>
<evidence type="ECO:0000313" key="6">
    <source>
        <dbReference type="EMBL" id="MCF5108889.1"/>
    </source>
</evidence>
<dbReference type="Gene3D" id="1.10.150.130">
    <property type="match status" value="1"/>
</dbReference>
<keyword evidence="4" id="KW-0233">DNA recombination</keyword>